<dbReference type="InterPro" id="IPR029498">
    <property type="entry name" value="HeLo_dom"/>
</dbReference>
<dbReference type="VEuPathDB" id="FungiDB:MMYC01_200006"/>
<dbReference type="Pfam" id="PF14479">
    <property type="entry name" value="HeLo"/>
    <property type="match status" value="1"/>
</dbReference>
<evidence type="ECO:0000313" key="3">
    <source>
        <dbReference type="EMBL" id="KXX83376.1"/>
    </source>
</evidence>
<organism evidence="3 4">
    <name type="scientific">Madurella mycetomatis</name>
    <dbReference type="NCBI Taxonomy" id="100816"/>
    <lineage>
        <taxon>Eukaryota</taxon>
        <taxon>Fungi</taxon>
        <taxon>Dikarya</taxon>
        <taxon>Ascomycota</taxon>
        <taxon>Pezizomycotina</taxon>
        <taxon>Sordariomycetes</taxon>
        <taxon>Sordariomycetidae</taxon>
        <taxon>Sordariales</taxon>
        <taxon>Sordariales incertae sedis</taxon>
        <taxon>Madurella</taxon>
    </lineage>
</organism>
<evidence type="ECO:0000259" key="2">
    <source>
        <dbReference type="Pfam" id="PF14479"/>
    </source>
</evidence>
<protein>
    <recommendedName>
        <fullName evidence="2">Prion-inhibition and propagation HeLo domain-containing protein</fullName>
    </recommendedName>
</protein>
<dbReference type="EMBL" id="LCTW02000001">
    <property type="protein sequence ID" value="KXX83376.1"/>
    <property type="molecule type" value="Genomic_DNA"/>
</dbReference>
<keyword evidence="4" id="KW-1185">Reference proteome</keyword>
<dbReference type="Proteomes" id="UP000078237">
    <property type="component" value="Unassembled WGS sequence"/>
</dbReference>
<feature type="region of interest" description="Disordered" evidence="1">
    <location>
        <begin position="1"/>
        <end position="20"/>
    </location>
</feature>
<comment type="caution">
    <text evidence="3">The sequence shown here is derived from an EMBL/GenBank/DDBJ whole genome shotgun (WGS) entry which is preliminary data.</text>
</comment>
<gene>
    <name evidence="3" type="ORF">MMYC01_200006</name>
</gene>
<dbReference type="PANTHER" id="PTHR37542">
    <property type="entry name" value="HELO DOMAIN-CONTAINING PROTEIN-RELATED"/>
    <property type="match status" value="1"/>
</dbReference>
<evidence type="ECO:0000313" key="4">
    <source>
        <dbReference type="Proteomes" id="UP000078237"/>
    </source>
</evidence>
<name>A0A150ASE9_9PEZI</name>
<accession>A0A150ASE9</accession>
<dbReference type="OrthoDB" id="1911848at2759"/>
<proteinExistence type="predicted"/>
<sequence length="247" mass="27577">MLDTAKKSARNDNDQPPTDRDVLKEISGLALSRHTKEIVTHPPRVPGVAVDKEAFEALLKDIYALTERLYGLMSAYRAKKINDTTAAAYREIILARNDIQDLKVIFDADLARPKKLGRISEFENLEWNEPDFVDARFLTRPRGILPTPDDIVLSQDKESILRTAALAEMLHLPKPVSLHVPECVGYFDDREFCCMDRFGWIFKVPKGSNSDTLVVQAQYVAARDVGIQALLNGAGLARSELAAQGDL</sequence>
<dbReference type="PANTHER" id="PTHR37542:SF1">
    <property type="entry name" value="PRION-INHIBITION AND PROPAGATION HELO DOMAIN-CONTAINING PROTEIN"/>
    <property type="match status" value="1"/>
</dbReference>
<reference evidence="3 4" key="1">
    <citation type="journal article" date="2016" name="Genome Announc.">
        <title>Genome Sequence of Madurella mycetomatis mm55, Isolated from a Human Mycetoma Case in Sudan.</title>
        <authorList>
            <person name="Smit S."/>
            <person name="Derks M.F."/>
            <person name="Bervoets S."/>
            <person name="Fahal A."/>
            <person name="van Leeuwen W."/>
            <person name="van Belkum A."/>
            <person name="van de Sande W.W."/>
        </authorList>
    </citation>
    <scope>NUCLEOTIDE SEQUENCE [LARGE SCALE GENOMIC DNA]</scope>
    <source>
        <strain evidence="4">mm55</strain>
    </source>
</reference>
<feature type="domain" description="Prion-inhibition and propagation HeLo" evidence="2">
    <location>
        <begin position="18"/>
        <end position="105"/>
    </location>
</feature>
<evidence type="ECO:0000256" key="1">
    <source>
        <dbReference type="SAM" id="MobiDB-lite"/>
    </source>
</evidence>
<dbReference type="AlphaFoldDB" id="A0A150ASE9"/>